<dbReference type="InParanoid" id="E9GQY1"/>
<sequence length="172" mass="19482">MVVFIWSRPGFELVKVDFVWNIQVPFLQTANGNEDILESPFFSSQDTPGHQWKLAMFGNSKLYIQPVHYDSAGQAKTIVDPVLVMISIVNQRGQKLHQQINPSEPNSYYVLFELSKEEILKSECQQVDGSYTFYCEILSHVKKELGSPVNHPGVAFNCGDGLSTQLEKCILR</sequence>
<proteinExistence type="predicted"/>
<name>E9GQY1_DAPPU</name>
<protein>
    <recommendedName>
        <fullName evidence="3">MATH domain-containing protein</fullName>
    </recommendedName>
</protein>
<organism evidence="1 2">
    <name type="scientific">Daphnia pulex</name>
    <name type="common">Water flea</name>
    <dbReference type="NCBI Taxonomy" id="6669"/>
    <lineage>
        <taxon>Eukaryota</taxon>
        <taxon>Metazoa</taxon>
        <taxon>Ecdysozoa</taxon>
        <taxon>Arthropoda</taxon>
        <taxon>Crustacea</taxon>
        <taxon>Branchiopoda</taxon>
        <taxon>Diplostraca</taxon>
        <taxon>Cladocera</taxon>
        <taxon>Anomopoda</taxon>
        <taxon>Daphniidae</taxon>
        <taxon>Daphnia</taxon>
    </lineage>
</organism>
<dbReference type="Proteomes" id="UP000000305">
    <property type="component" value="Unassembled WGS sequence"/>
</dbReference>
<evidence type="ECO:0000313" key="2">
    <source>
        <dbReference type="Proteomes" id="UP000000305"/>
    </source>
</evidence>
<reference evidence="1 2" key="1">
    <citation type="journal article" date="2011" name="Science">
        <title>The ecoresponsive genome of Daphnia pulex.</title>
        <authorList>
            <person name="Colbourne J.K."/>
            <person name="Pfrender M.E."/>
            <person name="Gilbert D."/>
            <person name="Thomas W.K."/>
            <person name="Tucker A."/>
            <person name="Oakley T.H."/>
            <person name="Tokishita S."/>
            <person name="Aerts A."/>
            <person name="Arnold G.J."/>
            <person name="Basu M.K."/>
            <person name="Bauer D.J."/>
            <person name="Caceres C.E."/>
            <person name="Carmel L."/>
            <person name="Casola C."/>
            <person name="Choi J.H."/>
            <person name="Detter J.C."/>
            <person name="Dong Q."/>
            <person name="Dusheyko S."/>
            <person name="Eads B.D."/>
            <person name="Frohlich T."/>
            <person name="Geiler-Samerotte K.A."/>
            <person name="Gerlach D."/>
            <person name="Hatcher P."/>
            <person name="Jogdeo S."/>
            <person name="Krijgsveld J."/>
            <person name="Kriventseva E.V."/>
            <person name="Kultz D."/>
            <person name="Laforsch C."/>
            <person name="Lindquist E."/>
            <person name="Lopez J."/>
            <person name="Manak J.R."/>
            <person name="Muller J."/>
            <person name="Pangilinan J."/>
            <person name="Patwardhan R.P."/>
            <person name="Pitluck S."/>
            <person name="Pritham E.J."/>
            <person name="Rechtsteiner A."/>
            <person name="Rho M."/>
            <person name="Rogozin I.B."/>
            <person name="Sakarya O."/>
            <person name="Salamov A."/>
            <person name="Schaack S."/>
            <person name="Shapiro H."/>
            <person name="Shiga Y."/>
            <person name="Skalitzky C."/>
            <person name="Smith Z."/>
            <person name="Souvorov A."/>
            <person name="Sung W."/>
            <person name="Tang Z."/>
            <person name="Tsuchiya D."/>
            <person name="Tu H."/>
            <person name="Vos H."/>
            <person name="Wang M."/>
            <person name="Wolf Y.I."/>
            <person name="Yamagata H."/>
            <person name="Yamada T."/>
            <person name="Ye Y."/>
            <person name="Shaw J.R."/>
            <person name="Andrews J."/>
            <person name="Crease T.J."/>
            <person name="Tang H."/>
            <person name="Lucas S.M."/>
            <person name="Robertson H.M."/>
            <person name="Bork P."/>
            <person name="Koonin E.V."/>
            <person name="Zdobnov E.M."/>
            <person name="Grigoriev I.V."/>
            <person name="Lynch M."/>
            <person name="Boore J.L."/>
        </authorList>
    </citation>
    <scope>NUCLEOTIDE SEQUENCE [LARGE SCALE GENOMIC DNA]</scope>
</reference>
<dbReference type="AlphaFoldDB" id="E9GQY1"/>
<evidence type="ECO:0008006" key="3">
    <source>
        <dbReference type="Google" id="ProtNLM"/>
    </source>
</evidence>
<dbReference type="KEGG" id="dpx:DAPPUDRAFT_225498"/>
<dbReference type="SUPFAM" id="SSF49599">
    <property type="entry name" value="TRAF domain-like"/>
    <property type="match status" value="1"/>
</dbReference>
<dbReference type="EMBL" id="GL732558">
    <property type="protein sequence ID" value="EFX78195.1"/>
    <property type="molecule type" value="Genomic_DNA"/>
</dbReference>
<evidence type="ECO:0000313" key="1">
    <source>
        <dbReference type="EMBL" id="EFX78195.1"/>
    </source>
</evidence>
<keyword evidence="2" id="KW-1185">Reference proteome</keyword>
<accession>E9GQY1</accession>
<gene>
    <name evidence="1" type="ORF">DAPPUDRAFT_225498</name>
</gene>
<dbReference type="HOGENOM" id="CLU_1564470_0_0_1"/>
<dbReference type="PhylomeDB" id="E9GQY1"/>